<keyword evidence="3" id="KW-0479">Metal-binding</keyword>
<dbReference type="EMBL" id="JAAIKC010000009">
    <property type="protein sequence ID" value="NEW08450.1"/>
    <property type="molecule type" value="Genomic_DNA"/>
</dbReference>
<dbReference type="InterPro" id="IPR003782">
    <property type="entry name" value="SCO1/SenC"/>
</dbReference>
<reference evidence="6" key="1">
    <citation type="submission" date="2020-02" db="EMBL/GenBank/DDBJ databases">
        <authorList>
            <person name="Shen X.-R."/>
            <person name="Zhang Y.-X."/>
        </authorList>
    </citation>
    <scope>NUCLEOTIDE SEQUENCE</scope>
    <source>
        <strain evidence="6">SYP-B3998</strain>
    </source>
</reference>
<dbReference type="Gene3D" id="3.40.30.10">
    <property type="entry name" value="Glutaredoxin"/>
    <property type="match status" value="1"/>
</dbReference>
<dbReference type="AlphaFoldDB" id="A0A6G4A298"/>
<protein>
    <submittedName>
        <fullName evidence="6">SCO family protein</fullName>
    </submittedName>
</protein>
<sequence length="211" mass="23616">MMSTFFQKNWFKLAIGAILIAMIASFAYKLWFTDGAPDERLKAMKQAPSFQLQDLDGKAVSSKDMDGKVRLVYFFYSFCPDVCMPTSFLLSKVQDSLQQKGLLGTKAEIVSISVDPTRDTPEVLKEFGSRFESKPVPGGWTFLRGDEAKIHKLAEDFGIMVIKEKDGNFSHSNAILLVDPKGMLRNYYDAGNPELDVDHIVKDVVTLSKGK</sequence>
<feature type="domain" description="Thioredoxin" evidence="5">
    <location>
        <begin position="41"/>
        <end position="209"/>
    </location>
</feature>
<evidence type="ECO:0000256" key="2">
    <source>
        <dbReference type="ARBA" id="ARBA00023008"/>
    </source>
</evidence>
<dbReference type="InterPro" id="IPR013766">
    <property type="entry name" value="Thioredoxin_domain"/>
</dbReference>
<comment type="similarity">
    <text evidence="1">Belongs to the SCO1/2 family.</text>
</comment>
<feature type="binding site" evidence="3">
    <location>
        <position position="83"/>
    </location>
    <ligand>
        <name>Cu cation</name>
        <dbReference type="ChEBI" id="CHEBI:23378"/>
    </ligand>
</feature>
<accession>A0A6G4A298</accession>
<dbReference type="PROSITE" id="PS51352">
    <property type="entry name" value="THIOREDOXIN_2"/>
    <property type="match status" value="1"/>
</dbReference>
<organism evidence="6">
    <name type="scientific">Paenibacillus sp. SYP-B3998</name>
    <dbReference type="NCBI Taxonomy" id="2678564"/>
    <lineage>
        <taxon>Bacteria</taxon>
        <taxon>Bacillati</taxon>
        <taxon>Bacillota</taxon>
        <taxon>Bacilli</taxon>
        <taxon>Bacillales</taxon>
        <taxon>Paenibacillaceae</taxon>
        <taxon>Paenibacillus</taxon>
    </lineage>
</organism>
<comment type="caution">
    <text evidence="6">The sequence shown here is derived from an EMBL/GenBank/DDBJ whole genome shotgun (WGS) entry which is preliminary data.</text>
</comment>
<dbReference type="CDD" id="cd02968">
    <property type="entry name" value="SCO"/>
    <property type="match status" value="1"/>
</dbReference>
<dbReference type="PANTHER" id="PTHR12151">
    <property type="entry name" value="ELECTRON TRANSPORT PROTIN SCO1/SENC FAMILY MEMBER"/>
    <property type="match status" value="1"/>
</dbReference>
<feature type="binding site" evidence="3">
    <location>
        <position position="171"/>
    </location>
    <ligand>
        <name>Cu cation</name>
        <dbReference type="ChEBI" id="CHEBI:23378"/>
    </ligand>
</feature>
<evidence type="ECO:0000256" key="1">
    <source>
        <dbReference type="ARBA" id="ARBA00010996"/>
    </source>
</evidence>
<evidence type="ECO:0000256" key="4">
    <source>
        <dbReference type="PIRSR" id="PIRSR603782-2"/>
    </source>
</evidence>
<name>A0A6G4A298_9BACL</name>
<proteinExistence type="inferred from homology"/>
<feature type="binding site" evidence="3">
    <location>
        <position position="79"/>
    </location>
    <ligand>
        <name>Cu cation</name>
        <dbReference type="ChEBI" id="CHEBI:23378"/>
    </ligand>
</feature>
<feature type="disulfide bond" description="Redox-active" evidence="4">
    <location>
        <begin position="79"/>
        <end position="83"/>
    </location>
</feature>
<dbReference type="GO" id="GO:0046872">
    <property type="term" value="F:metal ion binding"/>
    <property type="evidence" value="ECO:0007669"/>
    <property type="project" value="UniProtKB-KW"/>
</dbReference>
<dbReference type="RefSeq" id="WP_163951262.1">
    <property type="nucleotide sequence ID" value="NZ_JAAIKC010000009.1"/>
</dbReference>
<dbReference type="InterPro" id="IPR036249">
    <property type="entry name" value="Thioredoxin-like_sf"/>
</dbReference>
<keyword evidence="2 3" id="KW-0186">Copper</keyword>
<dbReference type="PANTHER" id="PTHR12151:SF25">
    <property type="entry name" value="LINALOOL DEHYDRATASE_ISOMERASE DOMAIN-CONTAINING PROTEIN"/>
    <property type="match status" value="1"/>
</dbReference>
<dbReference type="SUPFAM" id="SSF52833">
    <property type="entry name" value="Thioredoxin-like"/>
    <property type="match status" value="1"/>
</dbReference>
<evidence type="ECO:0000259" key="5">
    <source>
        <dbReference type="PROSITE" id="PS51352"/>
    </source>
</evidence>
<keyword evidence="4" id="KW-1015">Disulfide bond</keyword>
<dbReference type="Pfam" id="PF02630">
    <property type="entry name" value="SCO1-SenC"/>
    <property type="match status" value="1"/>
</dbReference>
<evidence type="ECO:0000313" key="6">
    <source>
        <dbReference type="EMBL" id="NEW08450.1"/>
    </source>
</evidence>
<gene>
    <name evidence="6" type="ORF">GK047_20855</name>
</gene>
<evidence type="ECO:0000256" key="3">
    <source>
        <dbReference type="PIRSR" id="PIRSR603782-1"/>
    </source>
</evidence>